<dbReference type="Pfam" id="PF03992">
    <property type="entry name" value="ABM"/>
    <property type="match status" value="1"/>
</dbReference>
<dbReference type="Proteomes" id="UP000283786">
    <property type="component" value="Chromosome"/>
</dbReference>
<proteinExistence type="predicted"/>
<dbReference type="InterPro" id="IPR011008">
    <property type="entry name" value="Dimeric_a/b-barrel"/>
</dbReference>
<sequence>MIREVAQLMIDPVKEAEFLEAVGKAVPFFKAAEGCRAMRVEKVIETPGMFRLIILWDTLEAHTVGFRNSEGFQQWRALAGPFFTEPPSVDHSDPVLVGFEA</sequence>
<dbReference type="RefSeq" id="WP_119841069.1">
    <property type="nucleotide sequence ID" value="NZ_CP060436.1"/>
</dbReference>
<dbReference type="KEGG" id="palw:PSAL_026130"/>
<dbReference type="OrthoDB" id="9798157at2"/>
<dbReference type="Gene3D" id="3.30.70.100">
    <property type="match status" value="1"/>
</dbReference>
<organism evidence="1 2">
    <name type="scientific">Pseudooceanicola algae</name>
    <dbReference type="NCBI Taxonomy" id="1537215"/>
    <lineage>
        <taxon>Bacteria</taxon>
        <taxon>Pseudomonadati</taxon>
        <taxon>Pseudomonadota</taxon>
        <taxon>Alphaproteobacteria</taxon>
        <taxon>Rhodobacterales</taxon>
        <taxon>Paracoccaceae</taxon>
        <taxon>Pseudooceanicola</taxon>
    </lineage>
</organism>
<dbReference type="PROSITE" id="PS51725">
    <property type="entry name" value="ABM"/>
    <property type="match status" value="1"/>
</dbReference>
<evidence type="ECO:0000313" key="2">
    <source>
        <dbReference type="Proteomes" id="UP000283786"/>
    </source>
</evidence>
<dbReference type="SUPFAM" id="SSF54909">
    <property type="entry name" value="Dimeric alpha+beta barrel"/>
    <property type="match status" value="1"/>
</dbReference>
<evidence type="ECO:0000313" key="1">
    <source>
        <dbReference type="EMBL" id="QPM91360.1"/>
    </source>
</evidence>
<dbReference type="EMBL" id="CP060436">
    <property type="protein sequence ID" value="QPM91360.1"/>
    <property type="molecule type" value="Genomic_DNA"/>
</dbReference>
<protein>
    <submittedName>
        <fullName evidence="1">Uncharacterized protein</fullName>
    </submittedName>
</protein>
<keyword evidence="2" id="KW-1185">Reference proteome</keyword>
<reference evidence="1 2" key="1">
    <citation type="submission" date="2020-08" db="EMBL/GenBank/DDBJ databases">
        <title>Genome sequence of Rhodobacteraceae bacterium Lw-13e.</title>
        <authorList>
            <person name="Poehlein A."/>
            <person name="Wolter L."/>
            <person name="Daniel R."/>
            <person name="Brinkhoff T."/>
        </authorList>
    </citation>
    <scope>NUCLEOTIDE SEQUENCE [LARGE SCALE GENOMIC DNA]</scope>
    <source>
        <strain evidence="1 2">Lw-13e</strain>
    </source>
</reference>
<gene>
    <name evidence="1" type="ORF">PSAL_026130</name>
</gene>
<dbReference type="InterPro" id="IPR007138">
    <property type="entry name" value="ABM_dom"/>
</dbReference>
<accession>A0A418SBB0</accession>
<name>A0A418SBB0_9RHOB</name>
<dbReference type="AlphaFoldDB" id="A0A418SBB0"/>